<dbReference type="SUPFAM" id="SSF55826">
    <property type="entry name" value="YbaK/ProRS associated domain"/>
    <property type="match status" value="1"/>
</dbReference>
<dbReference type="InterPro" id="IPR052340">
    <property type="entry name" value="RNase_Y/CdgJ"/>
</dbReference>
<accession>A0A2U1D0T2</accession>
<comment type="caution">
    <text evidence="2">The sequence shown here is derived from an EMBL/GenBank/DDBJ whole genome shotgun (WGS) entry which is preliminary data.</text>
</comment>
<dbReference type="Gene3D" id="3.90.960.10">
    <property type="entry name" value="YbaK/aminoacyl-tRNA synthetase-associated domain"/>
    <property type="match status" value="1"/>
</dbReference>
<gene>
    <name evidence="2" type="ORF">C8D92_101201</name>
</gene>
<dbReference type="PANTHER" id="PTHR33525:SF3">
    <property type="entry name" value="RIBONUCLEASE Y"/>
    <property type="match status" value="1"/>
</dbReference>
<evidence type="ECO:0000313" key="3">
    <source>
        <dbReference type="Proteomes" id="UP000245887"/>
    </source>
</evidence>
<protein>
    <submittedName>
        <fullName evidence="2">HD-like signal output (HDOD) protein</fullName>
    </submittedName>
</protein>
<proteinExistence type="predicted"/>
<dbReference type="InterPro" id="IPR036754">
    <property type="entry name" value="YbaK/aa-tRNA-synt-asso_dom_sf"/>
</dbReference>
<evidence type="ECO:0000313" key="2">
    <source>
        <dbReference type="EMBL" id="PVY78995.1"/>
    </source>
</evidence>
<dbReference type="SUPFAM" id="SSF109604">
    <property type="entry name" value="HD-domain/PDEase-like"/>
    <property type="match status" value="1"/>
</dbReference>
<dbReference type="InterPro" id="IPR014627">
    <property type="entry name" value="UCP036888_HDGYP-like"/>
</dbReference>
<evidence type="ECO:0000259" key="1">
    <source>
        <dbReference type="PROSITE" id="PS51833"/>
    </source>
</evidence>
<dbReference type="RefSeq" id="WP_116918186.1">
    <property type="nucleotide sequence ID" value="NZ_QEKQ01000001.1"/>
</dbReference>
<dbReference type="Gene3D" id="1.10.3210.10">
    <property type="entry name" value="Hypothetical protein af1432"/>
    <property type="match status" value="1"/>
</dbReference>
<dbReference type="PIRSF" id="PIRSF036888">
    <property type="entry name" value="HDGYPm_UCP036888"/>
    <property type="match status" value="1"/>
</dbReference>
<dbReference type="CDD" id="cd04332">
    <property type="entry name" value="YbaK_like"/>
    <property type="match status" value="1"/>
</dbReference>
<sequence length="458" mass="50679">MAIAERLKQFLERRGLRPDFMRHDPSESLEAAVVSAGVDPREVLQATLLIDATGALMAVHGFRSVVDMGAVSRLTSRSFRMLPSRQADRLFPDCSSGCHPPVGSAWGLPVVVDQRVWSMDTVILSSGRDNCLLRLDGEDLGLILEEARTGRIALQDDAADIEPDGAGEITLDEVAERLQKLYRLPPMPALALRILRLTRDPEASANDLSNLIEYDPSLTAQIMRYARSALFQYPGEVHSVQEAVTRVLGFDRVAHMAMGIASARAFDVPRDGMLGMDAFWRHSIYCAFLCQQMARRLNLDRGLAYLCGLLHNFGLLLTGHLFPDQFDQLNRLRESNPEQSMRALEERVFGVGDDVLGVGHGAIGGILHRLWQLPDAVVKAAGVHQQPDYEGDYADYVRMVQLANEWLKEKGIGDEFNVVDWQPVADRLGLDATDAERLLEETGAVAEELDALARQLAA</sequence>
<organism evidence="2 3">
    <name type="scientific">Tamilnaduibacter salinus</name>
    <dbReference type="NCBI Taxonomy" id="1484056"/>
    <lineage>
        <taxon>Bacteria</taxon>
        <taxon>Pseudomonadati</taxon>
        <taxon>Pseudomonadota</taxon>
        <taxon>Gammaproteobacteria</taxon>
        <taxon>Pseudomonadales</taxon>
        <taxon>Marinobacteraceae</taxon>
        <taxon>Tamilnaduibacter</taxon>
    </lineage>
</organism>
<name>A0A2U1D0T2_9GAMM</name>
<dbReference type="PROSITE" id="PS51833">
    <property type="entry name" value="HDOD"/>
    <property type="match status" value="1"/>
</dbReference>
<dbReference type="PANTHER" id="PTHR33525">
    <property type="match status" value="1"/>
</dbReference>
<dbReference type="GO" id="GO:0002161">
    <property type="term" value="F:aminoacyl-tRNA deacylase activity"/>
    <property type="evidence" value="ECO:0007669"/>
    <property type="project" value="InterPro"/>
</dbReference>
<feature type="domain" description="HDOD" evidence="1">
    <location>
        <begin position="184"/>
        <end position="387"/>
    </location>
</feature>
<dbReference type="Proteomes" id="UP000245887">
    <property type="component" value="Unassembled WGS sequence"/>
</dbReference>
<dbReference type="Pfam" id="PF08668">
    <property type="entry name" value="HDOD"/>
    <property type="match status" value="1"/>
</dbReference>
<dbReference type="EMBL" id="QEKQ01000001">
    <property type="protein sequence ID" value="PVY78995.1"/>
    <property type="molecule type" value="Genomic_DNA"/>
</dbReference>
<dbReference type="OrthoDB" id="9770715at2"/>
<dbReference type="AlphaFoldDB" id="A0A2U1D0T2"/>
<dbReference type="InterPro" id="IPR007214">
    <property type="entry name" value="YbaK/aa-tRNA-synth-assoc-dom"/>
</dbReference>
<reference evidence="2 3" key="1">
    <citation type="submission" date="2018-04" db="EMBL/GenBank/DDBJ databases">
        <title>Genomic Encyclopedia of Type Strains, Phase IV (KMG-IV): sequencing the most valuable type-strain genomes for metagenomic binning, comparative biology and taxonomic classification.</title>
        <authorList>
            <person name="Goeker M."/>
        </authorList>
    </citation>
    <scope>NUCLEOTIDE SEQUENCE [LARGE SCALE GENOMIC DNA]</scope>
    <source>
        <strain evidence="2 3">DSM 28688</strain>
    </source>
</reference>
<dbReference type="InterPro" id="IPR013976">
    <property type="entry name" value="HDOD"/>
</dbReference>
<dbReference type="Pfam" id="PF04073">
    <property type="entry name" value="tRNA_edit"/>
    <property type="match status" value="1"/>
</dbReference>